<organism evidence="2 3">
    <name type="scientific">Pleurodeles waltl</name>
    <name type="common">Iberian ribbed newt</name>
    <dbReference type="NCBI Taxonomy" id="8319"/>
    <lineage>
        <taxon>Eukaryota</taxon>
        <taxon>Metazoa</taxon>
        <taxon>Chordata</taxon>
        <taxon>Craniata</taxon>
        <taxon>Vertebrata</taxon>
        <taxon>Euteleostomi</taxon>
        <taxon>Amphibia</taxon>
        <taxon>Batrachia</taxon>
        <taxon>Caudata</taxon>
        <taxon>Salamandroidea</taxon>
        <taxon>Salamandridae</taxon>
        <taxon>Pleurodelinae</taxon>
        <taxon>Pleurodeles</taxon>
    </lineage>
</organism>
<evidence type="ECO:0008006" key="4">
    <source>
        <dbReference type="Google" id="ProtNLM"/>
    </source>
</evidence>
<name>A0AAV7UKW2_PLEWA</name>
<feature type="signal peptide" evidence="1">
    <location>
        <begin position="1"/>
        <end position="23"/>
    </location>
</feature>
<proteinExistence type="predicted"/>
<evidence type="ECO:0000256" key="1">
    <source>
        <dbReference type="SAM" id="SignalP"/>
    </source>
</evidence>
<accession>A0AAV7UKW2</accession>
<keyword evidence="3" id="KW-1185">Reference proteome</keyword>
<keyword evidence="1" id="KW-0732">Signal</keyword>
<reference evidence="2" key="1">
    <citation type="journal article" date="2022" name="bioRxiv">
        <title>Sequencing and chromosome-scale assembly of the giantPleurodeles waltlgenome.</title>
        <authorList>
            <person name="Brown T."/>
            <person name="Elewa A."/>
            <person name="Iarovenko S."/>
            <person name="Subramanian E."/>
            <person name="Araus A.J."/>
            <person name="Petzold A."/>
            <person name="Susuki M."/>
            <person name="Suzuki K.-i.T."/>
            <person name="Hayashi T."/>
            <person name="Toyoda A."/>
            <person name="Oliveira C."/>
            <person name="Osipova E."/>
            <person name="Leigh N.D."/>
            <person name="Simon A."/>
            <person name="Yun M.H."/>
        </authorList>
    </citation>
    <scope>NUCLEOTIDE SEQUENCE</scope>
    <source>
        <strain evidence="2">20211129_DDA</strain>
        <tissue evidence="2">Liver</tissue>
    </source>
</reference>
<feature type="chain" id="PRO_5043731417" description="Secreted protein" evidence="1">
    <location>
        <begin position="24"/>
        <end position="78"/>
    </location>
</feature>
<dbReference type="AlphaFoldDB" id="A0AAV7UKW2"/>
<evidence type="ECO:0000313" key="2">
    <source>
        <dbReference type="EMBL" id="KAJ1189331.1"/>
    </source>
</evidence>
<sequence>MSWGWRQLTAALMRSMCCSLASPSCEPGLPQKRVTCGRAVAGHAQCRLPGVLCQERSCTEYRGCTRDLPLQSIDWSAE</sequence>
<gene>
    <name evidence="2" type="ORF">NDU88_006079</name>
</gene>
<evidence type="ECO:0000313" key="3">
    <source>
        <dbReference type="Proteomes" id="UP001066276"/>
    </source>
</evidence>
<protein>
    <recommendedName>
        <fullName evidence="4">Secreted protein</fullName>
    </recommendedName>
</protein>
<dbReference type="EMBL" id="JANPWB010000005">
    <property type="protein sequence ID" value="KAJ1189331.1"/>
    <property type="molecule type" value="Genomic_DNA"/>
</dbReference>
<dbReference type="Proteomes" id="UP001066276">
    <property type="component" value="Chromosome 3_1"/>
</dbReference>
<comment type="caution">
    <text evidence="2">The sequence shown here is derived from an EMBL/GenBank/DDBJ whole genome shotgun (WGS) entry which is preliminary data.</text>
</comment>